<dbReference type="Proteomes" id="UP000320762">
    <property type="component" value="Unassembled WGS sequence"/>
</dbReference>
<dbReference type="OrthoDB" id="2900307at2759"/>
<evidence type="ECO:0008006" key="4">
    <source>
        <dbReference type="Google" id="ProtNLM"/>
    </source>
</evidence>
<sequence>MQPNTIFSAVLLAALAAANPLARNNLYQEVYASDDCSGEILARIDDGAGNCNSLPATAYSLKSYGPSCCGAALYAEANTCTGSSDHRVSAGANDGECISYPNSIKRWTAGCC</sequence>
<proteinExistence type="predicted"/>
<organism evidence="2 3">
    <name type="scientific">Schizophyllum amplum</name>
    <dbReference type="NCBI Taxonomy" id="97359"/>
    <lineage>
        <taxon>Eukaryota</taxon>
        <taxon>Fungi</taxon>
        <taxon>Dikarya</taxon>
        <taxon>Basidiomycota</taxon>
        <taxon>Agaricomycotina</taxon>
        <taxon>Agaricomycetes</taxon>
        <taxon>Agaricomycetidae</taxon>
        <taxon>Agaricales</taxon>
        <taxon>Schizophyllaceae</taxon>
        <taxon>Schizophyllum</taxon>
    </lineage>
</organism>
<dbReference type="EMBL" id="VDMD01000038">
    <property type="protein sequence ID" value="TRM58206.1"/>
    <property type="molecule type" value="Genomic_DNA"/>
</dbReference>
<name>A0A550C0C2_9AGAR</name>
<gene>
    <name evidence="2" type="ORF">BD626DRAFT_512544</name>
</gene>
<dbReference type="AlphaFoldDB" id="A0A550C0C2"/>
<reference evidence="2 3" key="1">
    <citation type="journal article" date="2019" name="New Phytol.">
        <title>Comparative genomics reveals unique wood-decay strategies and fruiting body development in the Schizophyllaceae.</title>
        <authorList>
            <person name="Almasi E."/>
            <person name="Sahu N."/>
            <person name="Krizsan K."/>
            <person name="Balint B."/>
            <person name="Kovacs G.M."/>
            <person name="Kiss B."/>
            <person name="Cseklye J."/>
            <person name="Drula E."/>
            <person name="Henrissat B."/>
            <person name="Nagy I."/>
            <person name="Chovatia M."/>
            <person name="Adam C."/>
            <person name="LaButti K."/>
            <person name="Lipzen A."/>
            <person name="Riley R."/>
            <person name="Grigoriev I.V."/>
            <person name="Nagy L.G."/>
        </authorList>
    </citation>
    <scope>NUCLEOTIDE SEQUENCE [LARGE SCALE GENOMIC DNA]</scope>
    <source>
        <strain evidence="2 3">NL-1724</strain>
    </source>
</reference>
<evidence type="ECO:0000313" key="3">
    <source>
        <dbReference type="Proteomes" id="UP000320762"/>
    </source>
</evidence>
<feature type="signal peptide" evidence="1">
    <location>
        <begin position="1"/>
        <end position="18"/>
    </location>
</feature>
<feature type="chain" id="PRO_5022038366" description="Small secreted protein" evidence="1">
    <location>
        <begin position="19"/>
        <end position="112"/>
    </location>
</feature>
<evidence type="ECO:0000256" key="1">
    <source>
        <dbReference type="SAM" id="SignalP"/>
    </source>
</evidence>
<comment type="caution">
    <text evidence="2">The sequence shown here is derived from an EMBL/GenBank/DDBJ whole genome shotgun (WGS) entry which is preliminary data.</text>
</comment>
<accession>A0A550C0C2</accession>
<keyword evidence="3" id="KW-1185">Reference proteome</keyword>
<evidence type="ECO:0000313" key="2">
    <source>
        <dbReference type="EMBL" id="TRM58206.1"/>
    </source>
</evidence>
<keyword evidence="1" id="KW-0732">Signal</keyword>
<protein>
    <recommendedName>
        <fullName evidence="4">Small secreted protein</fullName>
    </recommendedName>
</protein>